<proteinExistence type="predicted"/>
<comment type="caution">
    <text evidence="1">The sequence shown here is derived from an EMBL/GenBank/DDBJ whole genome shotgun (WGS) entry which is preliminary data.</text>
</comment>
<organism evidence="1 2">
    <name type="scientific">Paramecium sonneborni</name>
    <dbReference type="NCBI Taxonomy" id="65129"/>
    <lineage>
        <taxon>Eukaryota</taxon>
        <taxon>Sar</taxon>
        <taxon>Alveolata</taxon>
        <taxon>Ciliophora</taxon>
        <taxon>Intramacronucleata</taxon>
        <taxon>Oligohymenophorea</taxon>
        <taxon>Peniculida</taxon>
        <taxon>Parameciidae</taxon>
        <taxon>Paramecium</taxon>
    </lineage>
</organism>
<dbReference type="EMBL" id="CAJJDN010000140">
    <property type="protein sequence ID" value="CAD8122788.1"/>
    <property type="molecule type" value="Genomic_DNA"/>
</dbReference>
<dbReference type="Proteomes" id="UP000692954">
    <property type="component" value="Unassembled WGS sequence"/>
</dbReference>
<name>A0A8S1R4N0_9CILI</name>
<protein>
    <submittedName>
        <fullName evidence="1">Uncharacterized protein</fullName>
    </submittedName>
</protein>
<gene>
    <name evidence="1" type="ORF">PSON_ATCC_30995.1.T1400127</name>
</gene>
<sequence length="40" mass="4960">MKRLNKIIVIFGGDYINKKRKREGISIYQLILDFKWEERF</sequence>
<keyword evidence="2" id="KW-1185">Reference proteome</keyword>
<dbReference type="AlphaFoldDB" id="A0A8S1R4N0"/>
<accession>A0A8S1R4N0</accession>
<evidence type="ECO:0000313" key="1">
    <source>
        <dbReference type="EMBL" id="CAD8122788.1"/>
    </source>
</evidence>
<evidence type="ECO:0000313" key="2">
    <source>
        <dbReference type="Proteomes" id="UP000692954"/>
    </source>
</evidence>
<reference evidence="1" key="1">
    <citation type="submission" date="2021-01" db="EMBL/GenBank/DDBJ databases">
        <authorList>
            <consortium name="Genoscope - CEA"/>
            <person name="William W."/>
        </authorList>
    </citation>
    <scope>NUCLEOTIDE SEQUENCE</scope>
</reference>